<proteinExistence type="predicted"/>
<organism evidence="1 2">
    <name type="scientific">Vararia minispora EC-137</name>
    <dbReference type="NCBI Taxonomy" id="1314806"/>
    <lineage>
        <taxon>Eukaryota</taxon>
        <taxon>Fungi</taxon>
        <taxon>Dikarya</taxon>
        <taxon>Basidiomycota</taxon>
        <taxon>Agaricomycotina</taxon>
        <taxon>Agaricomycetes</taxon>
        <taxon>Russulales</taxon>
        <taxon>Lachnocladiaceae</taxon>
        <taxon>Vararia</taxon>
    </lineage>
</organism>
<gene>
    <name evidence="1" type="ORF">K488DRAFT_60300</name>
</gene>
<accession>A0ACB8Q8K6</accession>
<keyword evidence="2" id="KW-1185">Reference proteome</keyword>
<sequence length="158" mass="16742">MDADALTTAAGYGSIDTICLLLDNGANIEGRGQDGETALQAAFGSREDRSDVIQLLLDRGAQLQMDARTLLAAARGGSTDNIRLLIDHGANIEGRDQLGQTALKQAAFYGHLEVMQLLLDHGVQPQMDADALTTAARYGSIDTICLLLDNGADIEGRD</sequence>
<reference evidence="1" key="1">
    <citation type="submission" date="2021-02" db="EMBL/GenBank/DDBJ databases">
        <authorList>
            <consortium name="DOE Joint Genome Institute"/>
            <person name="Ahrendt S."/>
            <person name="Looney B.P."/>
            <person name="Miyauchi S."/>
            <person name="Morin E."/>
            <person name="Drula E."/>
            <person name="Courty P.E."/>
            <person name="Chicoki N."/>
            <person name="Fauchery L."/>
            <person name="Kohler A."/>
            <person name="Kuo A."/>
            <person name="Labutti K."/>
            <person name="Pangilinan J."/>
            <person name="Lipzen A."/>
            <person name="Riley R."/>
            <person name="Andreopoulos W."/>
            <person name="He G."/>
            <person name="Johnson J."/>
            <person name="Barry K.W."/>
            <person name="Grigoriev I.V."/>
            <person name="Nagy L."/>
            <person name="Hibbett D."/>
            <person name="Henrissat B."/>
            <person name="Matheny P.B."/>
            <person name="Labbe J."/>
            <person name="Martin F."/>
        </authorList>
    </citation>
    <scope>NUCLEOTIDE SEQUENCE</scope>
    <source>
        <strain evidence="1">EC-137</strain>
    </source>
</reference>
<reference evidence="1" key="2">
    <citation type="journal article" date="2022" name="New Phytol.">
        <title>Evolutionary transition to the ectomycorrhizal habit in the genomes of a hyperdiverse lineage of mushroom-forming fungi.</title>
        <authorList>
            <person name="Looney B."/>
            <person name="Miyauchi S."/>
            <person name="Morin E."/>
            <person name="Drula E."/>
            <person name="Courty P.E."/>
            <person name="Kohler A."/>
            <person name="Kuo A."/>
            <person name="LaButti K."/>
            <person name="Pangilinan J."/>
            <person name="Lipzen A."/>
            <person name="Riley R."/>
            <person name="Andreopoulos W."/>
            <person name="He G."/>
            <person name="Johnson J."/>
            <person name="Nolan M."/>
            <person name="Tritt A."/>
            <person name="Barry K.W."/>
            <person name="Grigoriev I.V."/>
            <person name="Nagy L.G."/>
            <person name="Hibbett D."/>
            <person name="Henrissat B."/>
            <person name="Matheny P.B."/>
            <person name="Labbe J."/>
            <person name="Martin F.M."/>
        </authorList>
    </citation>
    <scope>NUCLEOTIDE SEQUENCE</scope>
    <source>
        <strain evidence="1">EC-137</strain>
    </source>
</reference>
<comment type="caution">
    <text evidence="1">The sequence shown here is derived from an EMBL/GenBank/DDBJ whole genome shotgun (WGS) entry which is preliminary data.</text>
</comment>
<protein>
    <submittedName>
        <fullName evidence="1">Ankyrin repeat-containing domain protein</fullName>
    </submittedName>
</protein>
<dbReference type="EMBL" id="MU273829">
    <property type="protein sequence ID" value="KAI0027850.1"/>
    <property type="molecule type" value="Genomic_DNA"/>
</dbReference>
<evidence type="ECO:0000313" key="2">
    <source>
        <dbReference type="Proteomes" id="UP000814128"/>
    </source>
</evidence>
<feature type="non-terminal residue" evidence="1">
    <location>
        <position position="158"/>
    </location>
</feature>
<evidence type="ECO:0000313" key="1">
    <source>
        <dbReference type="EMBL" id="KAI0027850.1"/>
    </source>
</evidence>
<name>A0ACB8Q8K6_9AGAM</name>
<dbReference type="Proteomes" id="UP000814128">
    <property type="component" value="Unassembled WGS sequence"/>
</dbReference>